<protein>
    <submittedName>
        <fullName evidence="2">Uncharacterized protein</fullName>
    </submittedName>
</protein>
<evidence type="ECO:0000313" key="2">
    <source>
        <dbReference type="EnsemblPlants" id="OGLUM12G08980.1"/>
    </source>
</evidence>
<feature type="region of interest" description="Disordered" evidence="1">
    <location>
        <begin position="83"/>
        <end position="114"/>
    </location>
</feature>
<dbReference type="Proteomes" id="UP000026961">
    <property type="component" value="Chromosome 12"/>
</dbReference>
<organism evidence="2">
    <name type="scientific">Oryza glumipatula</name>
    <dbReference type="NCBI Taxonomy" id="40148"/>
    <lineage>
        <taxon>Eukaryota</taxon>
        <taxon>Viridiplantae</taxon>
        <taxon>Streptophyta</taxon>
        <taxon>Embryophyta</taxon>
        <taxon>Tracheophyta</taxon>
        <taxon>Spermatophyta</taxon>
        <taxon>Magnoliopsida</taxon>
        <taxon>Liliopsida</taxon>
        <taxon>Poales</taxon>
        <taxon>Poaceae</taxon>
        <taxon>BOP clade</taxon>
        <taxon>Oryzoideae</taxon>
        <taxon>Oryzeae</taxon>
        <taxon>Oryzinae</taxon>
        <taxon>Oryza</taxon>
    </lineage>
</organism>
<dbReference type="STRING" id="40148.A0A0E0BR08"/>
<reference evidence="2" key="2">
    <citation type="submission" date="2018-05" db="EMBL/GenBank/DDBJ databases">
        <title>OgluRS3 (Oryza glumaepatula Reference Sequence Version 3).</title>
        <authorList>
            <person name="Zhang J."/>
            <person name="Kudrna D."/>
            <person name="Lee S."/>
            <person name="Talag J."/>
            <person name="Welchert J."/>
            <person name="Wing R.A."/>
        </authorList>
    </citation>
    <scope>NUCLEOTIDE SEQUENCE [LARGE SCALE GENOMIC DNA]</scope>
</reference>
<dbReference type="AlphaFoldDB" id="A0A0E0BR08"/>
<dbReference type="EnsemblPlants" id="OGLUM12G08980.1">
    <property type="protein sequence ID" value="OGLUM12G08980.1"/>
    <property type="gene ID" value="OGLUM12G08980"/>
</dbReference>
<reference evidence="2" key="1">
    <citation type="submission" date="2015-04" db="UniProtKB">
        <authorList>
            <consortium name="EnsemblPlants"/>
        </authorList>
    </citation>
    <scope>IDENTIFICATION</scope>
</reference>
<feature type="region of interest" description="Disordered" evidence="1">
    <location>
        <begin position="130"/>
        <end position="152"/>
    </location>
</feature>
<feature type="compositionally biased region" description="Pro residues" evidence="1">
    <location>
        <begin position="93"/>
        <end position="109"/>
    </location>
</feature>
<name>A0A0E0BR08_9ORYZ</name>
<dbReference type="HOGENOM" id="CLU_1725143_0_0_1"/>
<keyword evidence="3" id="KW-1185">Reference proteome</keyword>
<dbReference type="SUPFAM" id="SSF103511">
    <property type="entry name" value="Chlorophyll a-b binding protein"/>
    <property type="match status" value="1"/>
</dbReference>
<sequence>MPKAKPAASTGLWDVLVCNGLALERMNGRLAMVGFVLELAMEAPRGGGLLDQAGSGGVLAWFATTAAVRPSRPRRRRCLCPSPCQGGGCSSWPPSPLLPSPRPTPPPAPASIRHRAEGRLLVVAAAVAASSSPAAAAPHPLPAANQREREKE</sequence>
<accession>A0A0E0BR08</accession>
<feature type="compositionally biased region" description="Low complexity" evidence="1">
    <location>
        <begin position="130"/>
        <end position="144"/>
    </location>
</feature>
<evidence type="ECO:0000313" key="3">
    <source>
        <dbReference type="Proteomes" id="UP000026961"/>
    </source>
</evidence>
<dbReference type="Gramene" id="OGLUM12G08980.1">
    <property type="protein sequence ID" value="OGLUM12G08980.1"/>
    <property type="gene ID" value="OGLUM12G08980"/>
</dbReference>
<evidence type="ECO:0000256" key="1">
    <source>
        <dbReference type="SAM" id="MobiDB-lite"/>
    </source>
</evidence>
<proteinExistence type="predicted"/>